<dbReference type="Proteomes" id="UP000094224">
    <property type="component" value="Unassembled WGS sequence"/>
</dbReference>
<dbReference type="Gene3D" id="1.20.1260.20">
    <property type="entry name" value="PPE superfamily"/>
    <property type="match status" value="1"/>
</dbReference>
<name>A0A1E3SSC7_9MYCO</name>
<reference evidence="4" key="1">
    <citation type="submission" date="2016-09" db="EMBL/GenBank/DDBJ databases">
        <authorList>
            <person name="Greninger A.L."/>
            <person name="Jerome K.R."/>
            <person name="Mcnair B."/>
            <person name="Wallis C."/>
            <person name="Fang F."/>
        </authorList>
    </citation>
    <scope>NUCLEOTIDE SEQUENCE [LARGE SCALE GENOMIC DNA]</scope>
    <source>
        <strain evidence="4">BC1_M4</strain>
    </source>
</reference>
<keyword evidence="4" id="KW-1185">Reference proteome</keyword>
<feature type="domain" description="PPE" evidence="2">
    <location>
        <begin position="4"/>
        <end position="165"/>
    </location>
</feature>
<dbReference type="PANTHER" id="PTHR46766">
    <property type="entry name" value="GLUTAMINE-RICH PROTEIN 2"/>
    <property type="match status" value="1"/>
</dbReference>
<dbReference type="InterPro" id="IPR000030">
    <property type="entry name" value="PPE_dom"/>
</dbReference>
<evidence type="ECO:0000313" key="3">
    <source>
        <dbReference type="EMBL" id="ODR05095.1"/>
    </source>
</evidence>
<dbReference type="PANTHER" id="PTHR46766:SF1">
    <property type="entry name" value="GLUTAMINE-RICH PROTEIN 2"/>
    <property type="match status" value="1"/>
</dbReference>
<dbReference type="FunFam" id="1.20.1260.20:FF:000001">
    <property type="entry name" value="PPE family protein PPE41"/>
    <property type="match status" value="1"/>
</dbReference>
<dbReference type="SUPFAM" id="SSF140459">
    <property type="entry name" value="PE/PPE dimer-like"/>
    <property type="match status" value="1"/>
</dbReference>
<dbReference type="Pfam" id="PF00823">
    <property type="entry name" value="PPE"/>
    <property type="match status" value="1"/>
</dbReference>
<accession>A0A1E3SSC7</accession>
<evidence type="ECO:0000256" key="1">
    <source>
        <dbReference type="ARBA" id="ARBA00010652"/>
    </source>
</evidence>
<gene>
    <name evidence="3" type="ORF">BHQ21_15110</name>
</gene>
<sequence length="230" mass="23424">MLGFEALPPEINSTRMYSCPGAGPLIAAATAWAALALELSPVAAGYGSIITELAGSRWLGPASVAMAAAALPYAGWLHASATQAEHTAAQCKEAAAAYELAFSMTMPPPVIAANRTLPPTLVAINFFGQNTPAIATTELHYVEMWIQDVAAMYGYAGSPAAASRLASFSQPQLTTEPAGLAAQHGAVVHAASTAAGSHQLTLSQLVSCSVSDLAAKSRTPHAVPRSPAAG</sequence>
<organism evidence="3 4">
    <name type="scientific">Mycobacterium sherrisii</name>
    <dbReference type="NCBI Taxonomy" id="243061"/>
    <lineage>
        <taxon>Bacteria</taxon>
        <taxon>Bacillati</taxon>
        <taxon>Actinomycetota</taxon>
        <taxon>Actinomycetes</taxon>
        <taxon>Mycobacteriales</taxon>
        <taxon>Mycobacteriaceae</taxon>
        <taxon>Mycobacterium</taxon>
        <taxon>Mycobacterium simiae complex</taxon>
    </lineage>
</organism>
<dbReference type="EMBL" id="MIHC01000025">
    <property type="protein sequence ID" value="ODR05095.1"/>
    <property type="molecule type" value="Genomic_DNA"/>
</dbReference>
<dbReference type="AlphaFoldDB" id="A0A1E3SSC7"/>
<dbReference type="InterPro" id="IPR038332">
    <property type="entry name" value="PPE_sf"/>
</dbReference>
<protein>
    <recommendedName>
        <fullName evidence="2">PPE domain-containing protein</fullName>
    </recommendedName>
</protein>
<evidence type="ECO:0000259" key="2">
    <source>
        <dbReference type="Pfam" id="PF00823"/>
    </source>
</evidence>
<dbReference type="RefSeq" id="WP_069401094.1">
    <property type="nucleotide sequence ID" value="NZ_MIHC01000025.1"/>
</dbReference>
<proteinExistence type="inferred from homology"/>
<comment type="caution">
    <text evidence="3">The sequence shown here is derived from an EMBL/GenBank/DDBJ whole genome shotgun (WGS) entry which is preliminary data.</text>
</comment>
<comment type="similarity">
    <text evidence="1">Belongs to the mycobacterial PPE family.</text>
</comment>
<evidence type="ECO:0000313" key="4">
    <source>
        <dbReference type="Proteomes" id="UP000094224"/>
    </source>
</evidence>
<dbReference type="GO" id="GO:0052572">
    <property type="term" value="P:response to host immune response"/>
    <property type="evidence" value="ECO:0007669"/>
    <property type="project" value="TreeGrafter"/>
</dbReference>